<dbReference type="KEGG" id="dau:Daud_0564"/>
<dbReference type="Gene3D" id="1.20.1050.140">
    <property type="match status" value="1"/>
</dbReference>
<dbReference type="EC" id="1.8.98.1" evidence="3"/>
<dbReference type="OrthoDB" id="9777685at2"/>
<protein>
    <submittedName>
        <fullName evidence="3">CoB--CoM heterodisulfide reductase</fullName>
        <ecNumber evidence="3">1.8.98.1</ecNumber>
    </submittedName>
</protein>
<dbReference type="Pfam" id="PF02754">
    <property type="entry name" value="CCG"/>
    <property type="match status" value="2"/>
</dbReference>
<reference evidence="4" key="1">
    <citation type="submission" date="2007-10" db="EMBL/GenBank/DDBJ databases">
        <title>Complete sequence of chromosome of Desulforudis audaxviator MP104C.</title>
        <authorList>
            <person name="Copeland A."/>
            <person name="Lucas S."/>
            <person name="Lapidus A."/>
            <person name="Barry K."/>
            <person name="Glavina del Rio T."/>
            <person name="Dalin E."/>
            <person name="Tice H."/>
            <person name="Bruce D."/>
            <person name="Pitluck S."/>
            <person name="Lowry S.R."/>
            <person name="Larimer F."/>
            <person name="Land M.L."/>
            <person name="Hauser L."/>
            <person name="Kyrpides N."/>
            <person name="Ivanova N.N."/>
            <person name="Richardson P."/>
        </authorList>
    </citation>
    <scope>NUCLEOTIDE SEQUENCE [LARGE SCALE GENOMIC DNA]</scope>
    <source>
        <strain evidence="4">MP104C</strain>
    </source>
</reference>
<dbReference type="HOGENOM" id="CLU_052147_1_0_9"/>
<dbReference type="GO" id="GO:0051912">
    <property type="term" value="F:CoB--CoM heterodisulfide reductase activity"/>
    <property type="evidence" value="ECO:0007669"/>
    <property type="project" value="UniProtKB-EC"/>
</dbReference>
<evidence type="ECO:0000313" key="4">
    <source>
        <dbReference type="Proteomes" id="UP000008544"/>
    </source>
</evidence>
<dbReference type="Gene3D" id="3.40.50.11810">
    <property type="match status" value="1"/>
</dbReference>
<dbReference type="InterPro" id="IPR004017">
    <property type="entry name" value="Cys_rich_dom"/>
</dbReference>
<dbReference type="AlphaFoldDB" id="B1I278"/>
<feature type="domain" description="Cysteine-rich" evidence="2">
    <location>
        <begin position="145"/>
        <end position="234"/>
    </location>
</feature>
<proteinExistence type="predicted"/>
<keyword evidence="1 3" id="KW-0560">Oxidoreductase</keyword>
<reference evidence="3 4" key="2">
    <citation type="journal article" date="2008" name="Science">
        <title>Environmental genomics reveals a single-species ecosystem deep within Earth.</title>
        <authorList>
            <person name="Chivian D."/>
            <person name="Brodie E.L."/>
            <person name="Alm E.J."/>
            <person name="Culley D.E."/>
            <person name="Dehal P.S."/>
            <person name="Desantis T.Z."/>
            <person name="Gihring T.M."/>
            <person name="Lapidus A."/>
            <person name="Lin L.H."/>
            <person name="Lowry S.R."/>
            <person name="Moser D.P."/>
            <person name="Richardson P.M."/>
            <person name="Southam G."/>
            <person name="Wanger G."/>
            <person name="Pratt L.M."/>
            <person name="Andersen G.L."/>
            <person name="Hazen T.C."/>
            <person name="Brockman F.J."/>
            <person name="Arkin A.P."/>
            <person name="Onstott T.C."/>
        </authorList>
    </citation>
    <scope>NUCLEOTIDE SEQUENCE [LARGE SCALE GENOMIC DNA]</scope>
    <source>
        <strain evidence="3 4">MP104C</strain>
    </source>
</reference>
<keyword evidence="4" id="KW-1185">Reference proteome</keyword>
<dbReference type="Proteomes" id="UP000008544">
    <property type="component" value="Chromosome"/>
</dbReference>
<evidence type="ECO:0000256" key="1">
    <source>
        <dbReference type="ARBA" id="ARBA00023002"/>
    </source>
</evidence>
<name>B1I278_DESAP</name>
<evidence type="ECO:0000313" key="3">
    <source>
        <dbReference type="EMBL" id="ACA59105.1"/>
    </source>
</evidence>
<dbReference type="PANTHER" id="PTHR42947:SF1">
    <property type="entry name" value="COB--COM HETERODISULFIDE REDUCTASE SUBUNIT B 1"/>
    <property type="match status" value="1"/>
</dbReference>
<accession>B1I278</accession>
<evidence type="ECO:0000259" key="2">
    <source>
        <dbReference type="Pfam" id="PF02754"/>
    </source>
</evidence>
<dbReference type="InterPro" id="IPR051278">
    <property type="entry name" value="HdrB/HdrD_reductase"/>
</dbReference>
<organism evidence="3 4">
    <name type="scientific">Desulforudis audaxviator (strain MP104C)</name>
    <dbReference type="NCBI Taxonomy" id="477974"/>
    <lineage>
        <taxon>Bacteria</taxon>
        <taxon>Bacillati</taxon>
        <taxon>Bacillota</taxon>
        <taxon>Clostridia</taxon>
        <taxon>Thermoanaerobacterales</taxon>
        <taxon>Candidatus Desulforudaceae</taxon>
        <taxon>Candidatus Desulforudis</taxon>
    </lineage>
</organism>
<dbReference type="EMBL" id="CP000860">
    <property type="protein sequence ID" value="ACA59105.1"/>
    <property type="molecule type" value="Genomic_DNA"/>
</dbReference>
<dbReference type="RefSeq" id="WP_012301694.1">
    <property type="nucleotide sequence ID" value="NC_010424.1"/>
</dbReference>
<sequence>MKYSYYAGCSLHATGREFDLSTRAVCGRLGIGLSEIPDWNCCGATSAHSTSHLLAVALAARNLALADEQGTGDVLVPCAACYHRLAVARKELGEDPGLRDQVAQVTGRDYSGRVGVRSLLEVLAGMDPEHLNTQISRPVNGLKAACYYGCLLVRPPAVTGFDDPEDPRSMDDLIRLAGAEPVPWGYKTECCGAAHGVANEPVTLKLVRDILEVARRAGADCLVCACPLCQNNLDARQEHVNRAFGTDFRLPVLYFTQLLGLALGFSARELGLDKHFVKFGLRV</sequence>
<dbReference type="STRING" id="477974.Daud_0564"/>
<dbReference type="PANTHER" id="PTHR42947">
    <property type="entry name" value="COB--COM HETERODISULFIDE REDUCTASE SUBUNIT B 1"/>
    <property type="match status" value="1"/>
</dbReference>
<gene>
    <name evidence="3" type="ordered locus">Daud_0564</name>
</gene>
<dbReference type="eggNOG" id="COG2048">
    <property type="taxonomic scope" value="Bacteria"/>
</dbReference>
<feature type="domain" description="Cysteine-rich" evidence="2">
    <location>
        <begin position="4"/>
        <end position="85"/>
    </location>
</feature>